<evidence type="ECO:0000259" key="8">
    <source>
        <dbReference type="PROSITE" id="PS50103"/>
    </source>
</evidence>
<dbReference type="SUPFAM" id="SSF90229">
    <property type="entry name" value="CCCH zinc finger"/>
    <property type="match status" value="1"/>
</dbReference>
<evidence type="ECO:0000256" key="2">
    <source>
        <dbReference type="ARBA" id="ARBA00022723"/>
    </source>
</evidence>
<comment type="caution">
    <text evidence="9">The sequence shown here is derived from an EMBL/GenBank/DDBJ whole genome shotgun (WGS) entry which is preliminary data.</text>
</comment>
<protein>
    <recommendedName>
        <fullName evidence="6">Pre-mRNA-splicing factor CWC24</fullName>
    </recommendedName>
</protein>
<dbReference type="Pfam" id="PF00642">
    <property type="entry name" value="zf-CCCH"/>
    <property type="match status" value="1"/>
</dbReference>
<dbReference type="GO" id="GO:0034247">
    <property type="term" value="P:snoRNA splicing"/>
    <property type="evidence" value="ECO:0007669"/>
    <property type="project" value="TreeGrafter"/>
</dbReference>
<keyword evidence="6" id="KW-0539">Nucleus</keyword>
<keyword evidence="6" id="KW-0747">Spliceosome</keyword>
<dbReference type="SMART" id="SM00356">
    <property type="entry name" value="ZnF_C3H1"/>
    <property type="match status" value="1"/>
</dbReference>
<dbReference type="PROSITE" id="PS50103">
    <property type="entry name" value="ZF_C3H1"/>
    <property type="match status" value="1"/>
</dbReference>
<evidence type="ECO:0000313" key="10">
    <source>
        <dbReference type="Proteomes" id="UP001301769"/>
    </source>
</evidence>
<dbReference type="InterPro" id="IPR000571">
    <property type="entry name" value="Znf_CCCH"/>
</dbReference>
<dbReference type="AlphaFoldDB" id="A0AAN6YJ24"/>
<dbReference type="Gene3D" id="4.10.1000.10">
    <property type="entry name" value="Zinc finger, CCCH-type"/>
    <property type="match status" value="1"/>
</dbReference>
<evidence type="ECO:0000256" key="4">
    <source>
        <dbReference type="ARBA" id="ARBA00022833"/>
    </source>
</evidence>
<feature type="compositionally biased region" description="Basic and acidic residues" evidence="7">
    <location>
        <begin position="161"/>
        <end position="170"/>
    </location>
</feature>
<reference evidence="9" key="1">
    <citation type="journal article" date="2023" name="Mol. Phylogenet. Evol.">
        <title>Genome-scale phylogeny and comparative genomics of the fungal order Sordariales.</title>
        <authorList>
            <person name="Hensen N."/>
            <person name="Bonometti L."/>
            <person name="Westerberg I."/>
            <person name="Brannstrom I.O."/>
            <person name="Guillou S."/>
            <person name="Cros-Aarteil S."/>
            <person name="Calhoun S."/>
            <person name="Haridas S."/>
            <person name="Kuo A."/>
            <person name="Mondo S."/>
            <person name="Pangilinan J."/>
            <person name="Riley R."/>
            <person name="LaButti K."/>
            <person name="Andreopoulos B."/>
            <person name="Lipzen A."/>
            <person name="Chen C."/>
            <person name="Yan M."/>
            <person name="Daum C."/>
            <person name="Ng V."/>
            <person name="Clum A."/>
            <person name="Steindorff A."/>
            <person name="Ohm R.A."/>
            <person name="Martin F."/>
            <person name="Silar P."/>
            <person name="Natvig D.O."/>
            <person name="Lalanne C."/>
            <person name="Gautier V."/>
            <person name="Ament-Velasquez S.L."/>
            <person name="Kruys A."/>
            <person name="Hutchinson M.I."/>
            <person name="Powell A.J."/>
            <person name="Barry K."/>
            <person name="Miller A.N."/>
            <person name="Grigoriev I.V."/>
            <person name="Debuchy R."/>
            <person name="Gladieux P."/>
            <person name="Hiltunen Thoren M."/>
            <person name="Johannesson H."/>
        </authorList>
    </citation>
    <scope>NUCLEOTIDE SEQUENCE</scope>
    <source>
        <strain evidence="9">PSN293</strain>
    </source>
</reference>
<keyword evidence="3 5" id="KW-0863">Zinc-finger</keyword>
<keyword evidence="10" id="KW-1185">Reference proteome</keyword>
<proteinExistence type="inferred from homology"/>
<gene>
    <name evidence="9" type="ORF">QBC37DRAFT_436653</name>
</gene>
<dbReference type="Proteomes" id="UP001301769">
    <property type="component" value="Unassembled WGS sequence"/>
</dbReference>
<dbReference type="PANTHER" id="PTHR12930">
    <property type="entry name" value="ZINC FINGER PROTEIN 183"/>
    <property type="match status" value="1"/>
</dbReference>
<keyword evidence="6" id="KW-0508">mRNA splicing</keyword>
<comment type="subunit">
    <text evidence="6">Associated with the spliceosome.</text>
</comment>
<dbReference type="GO" id="GO:0008270">
    <property type="term" value="F:zinc ion binding"/>
    <property type="evidence" value="ECO:0007669"/>
    <property type="project" value="UniProtKB-KW"/>
</dbReference>
<keyword evidence="6" id="KW-0507">mRNA processing</keyword>
<feature type="domain" description="C3H1-type" evidence="8">
    <location>
        <begin position="104"/>
        <end position="132"/>
    </location>
</feature>
<comment type="subcellular location">
    <subcellularLocation>
        <location evidence="6">Nucleus</location>
    </subcellularLocation>
</comment>
<dbReference type="EMBL" id="MU858048">
    <property type="protein sequence ID" value="KAK4219465.1"/>
    <property type="molecule type" value="Genomic_DNA"/>
</dbReference>
<evidence type="ECO:0000256" key="3">
    <source>
        <dbReference type="ARBA" id="ARBA00022771"/>
    </source>
</evidence>
<dbReference type="GO" id="GO:0005684">
    <property type="term" value="C:U2-type spliceosomal complex"/>
    <property type="evidence" value="ECO:0007669"/>
    <property type="project" value="TreeGrafter"/>
</dbReference>
<dbReference type="InterPro" id="IPR039971">
    <property type="entry name" value="CWC24-like"/>
</dbReference>
<feature type="compositionally biased region" description="Polar residues" evidence="7">
    <location>
        <begin position="49"/>
        <end position="60"/>
    </location>
</feature>
<keyword evidence="4 5" id="KW-0862">Zinc</keyword>
<dbReference type="GO" id="GO:0006397">
    <property type="term" value="P:mRNA processing"/>
    <property type="evidence" value="ECO:0007669"/>
    <property type="project" value="UniProtKB-KW"/>
</dbReference>
<comment type="similarity">
    <text evidence="1 6">Belongs to the CWC24 family.</text>
</comment>
<name>A0AAN6YJ24_9PEZI</name>
<evidence type="ECO:0000256" key="7">
    <source>
        <dbReference type="SAM" id="MobiDB-lite"/>
    </source>
</evidence>
<feature type="zinc finger region" description="C3H1-type" evidence="5">
    <location>
        <begin position="104"/>
        <end position="132"/>
    </location>
</feature>
<dbReference type="GO" id="GO:0003677">
    <property type="term" value="F:DNA binding"/>
    <property type="evidence" value="ECO:0007669"/>
    <property type="project" value="UniProtKB-UniRule"/>
</dbReference>
<comment type="function">
    <text evidence="6">Involved in pre-mRNA splicing.</text>
</comment>
<evidence type="ECO:0000256" key="5">
    <source>
        <dbReference type="PROSITE-ProRule" id="PRU00723"/>
    </source>
</evidence>
<organism evidence="9 10">
    <name type="scientific">Rhypophila decipiens</name>
    <dbReference type="NCBI Taxonomy" id="261697"/>
    <lineage>
        <taxon>Eukaryota</taxon>
        <taxon>Fungi</taxon>
        <taxon>Dikarya</taxon>
        <taxon>Ascomycota</taxon>
        <taxon>Pezizomycotina</taxon>
        <taxon>Sordariomycetes</taxon>
        <taxon>Sordariomycetidae</taxon>
        <taxon>Sordariales</taxon>
        <taxon>Naviculisporaceae</taxon>
        <taxon>Rhypophila</taxon>
    </lineage>
</organism>
<sequence length="228" mass="24663">MARPASCQPIPGQRENHCDARRQVGGKSDCSASSDEVRRPHRDKKSKTETGGSKAPSSSEALPATTFAADRSAALSRDDFVTAPARSVGPARVASNVRTTVVTDYSADVCKDYKQTGFCGFGDNCKFLHSREDYKQGWQLDREWESVTKGRQNLGGTTVAHADRRSRAVDENDEPADDSPLACAICGETCRLPVDPNCAVCGAATNGLFNSSKHLERKHEQKGDRSAE</sequence>
<feature type="region of interest" description="Disordered" evidence="7">
    <location>
        <begin position="155"/>
        <end position="177"/>
    </location>
</feature>
<accession>A0AAN6YJ24</accession>
<evidence type="ECO:0000256" key="6">
    <source>
        <dbReference type="RuleBase" id="RU367110"/>
    </source>
</evidence>
<feature type="region of interest" description="Disordered" evidence="7">
    <location>
        <begin position="1"/>
        <end position="64"/>
    </location>
</feature>
<keyword evidence="2 5" id="KW-0479">Metal-binding</keyword>
<reference evidence="9" key="2">
    <citation type="submission" date="2023-05" db="EMBL/GenBank/DDBJ databases">
        <authorList>
            <consortium name="Lawrence Berkeley National Laboratory"/>
            <person name="Steindorff A."/>
            <person name="Hensen N."/>
            <person name="Bonometti L."/>
            <person name="Westerberg I."/>
            <person name="Brannstrom I.O."/>
            <person name="Guillou S."/>
            <person name="Cros-Aarteil S."/>
            <person name="Calhoun S."/>
            <person name="Haridas S."/>
            <person name="Kuo A."/>
            <person name="Mondo S."/>
            <person name="Pangilinan J."/>
            <person name="Riley R."/>
            <person name="Labutti K."/>
            <person name="Andreopoulos B."/>
            <person name="Lipzen A."/>
            <person name="Chen C."/>
            <person name="Yanf M."/>
            <person name="Daum C."/>
            <person name="Ng V."/>
            <person name="Clum A."/>
            <person name="Ohm R."/>
            <person name="Martin F."/>
            <person name="Silar P."/>
            <person name="Natvig D."/>
            <person name="Lalanne C."/>
            <person name="Gautier V."/>
            <person name="Ament-Velasquez S.L."/>
            <person name="Kruys A."/>
            <person name="Hutchinson M.I."/>
            <person name="Powell A.J."/>
            <person name="Barry K."/>
            <person name="Miller A.N."/>
            <person name="Grigoriev I.V."/>
            <person name="Debuchy R."/>
            <person name="Gladieux P."/>
            <person name="Thoren M.H."/>
            <person name="Johannesson H."/>
        </authorList>
    </citation>
    <scope>NUCLEOTIDE SEQUENCE</scope>
    <source>
        <strain evidence="9">PSN293</strain>
    </source>
</reference>
<evidence type="ECO:0000256" key="1">
    <source>
        <dbReference type="ARBA" id="ARBA00009161"/>
    </source>
</evidence>
<dbReference type="PANTHER" id="PTHR12930:SF0">
    <property type="entry name" value="RING FINGER PROTEIN 113B"/>
    <property type="match status" value="1"/>
</dbReference>
<keyword evidence="6" id="KW-0238">DNA-binding</keyword>
<dbReference type="InterPro" id="IPR036855">
    <property type="entry name" value="Znf_CCCH_sf"/>
</dbReference>
<evidence type="ECO:0000313" key="9">
    <source>
        <dbReference type="EMBL" id="KAK4219465.1"/>
    </source>
</evidence>